<accession>A0AAW3PG41</accession>
<gene>
    <name evidence="1" type="ORF">WL88_15175</name>
</gene>
<comment type="caution">
    <text evidence="1">The sequence shown here is derived from an EMBL/GenBank/DDBJ whole genome shotgun (WGS) entry which is preliminary data.</text>
</comment>
<reference evidence="1 2" key="1">
    <citation type="submission" date="2015-11" db="EMBL/GenBank/DDBJ databases">
        <title>Expanding the genomic diversity of Burkholderia species for the development of highly accurate diagnostics.</title>
        <authorList>
            <person name="Sahl J."/>
            <person name="Keim P."/>
            <person name="Wagner D."/>
        </authorList>
    </citation>
    <scope>NUCLEOTIDE SEQUENCE [LARGE SCALE GENOMIC DNA]</scope>
    <source>
        <strain evidence="1 2">MSMB378WGS</strain>
    </source>
</reference>
<dbReference type="RefSeq" id="WP_060189292.1">
    <property type="nucleotide sequence ID" value="NZ_LPJS01000064.1"/>
</dbReference>
<dbReference type="Proteomes" id="UP000063236">
    <property type="component" value="Unassembled WGS sequence"/>
</dbReference>
<name>A0AAW3PG41_9BURK</name>
<protein>
    <submittedName>
        <fullName evidence="1">Uncharacterized protein</fullName>
    </submittedName>
</protein>
<proteinExistence type="predicted"/>
<organism evidence="1 2">
    <name type="scientific">Burkholderia diffusa</name>
    <dbReference type="NCBI Taxonomy" id="488732"/>
    <lineage>
        <taxon>Bacteria</taxon>
        <taxon>Pseudomonadati</taxon>
        <taxon>Pseudomonadota</taxon>
        <taxon>Betaproteobacteria</taxon>
        <taxon>Burkholderiales</taxon>
        <taxon>Burkholderiaceae</taxon>
        <taxon>Burkholderia</taxon>
        <taxon>Burkholderia cepacia complex</taxon>
    </lineage>
</organism>
<dbReference type="AlphaFoldDB" id="A0AAW3PG41"/>
<evidence type="ECO:0000313" key="2">
    <source>
        <dbReference type="Proteomes" id="UP000063236"/>
    </source>
</evidence>
<dbReference type="EMBL" id="LPJV01000034">
    <property type="protein sequence ID" value="KWF52691.1"/>
    <property type="molecule type" value="Genomic_DNA"/>
</dbReference>
<evidence type="ECO:0000313" key="1">
    <source>
        <dbReference type="EMBL" id="KWF52691.1"/>
    </source>
</evidence>
<sequence length="82" mass="8994">MPTQTYRRIDLAVAQLDAALRLFLECRAFAAVITLAGAAEEILGKEVGRCGLQIARDRRLDPEPELVPVGSGDFRLVTLNQN</sequence>